<feature type="transmembrane region" description="Helical" evidence="7">
    <location>
        <begin position="278"/>
        <end position="298"/>
    </location>
</feature>
<gene>
    <name evidence="10" type="ORF">HCN08_18515</name>
</gene>
<dbReference type="InterPro" id="IPR035906">
    <property type="entry name" value="MetI-like_sf"/>
</dbReference>
<evidence type="ECO:0000313" key="10">
    <source>
        <dbReference type="EMBL" id="NJP45379.1"/>
    </source>
</evidence>
<evidence type="ECO:0000256" key="5">
    <source>
        <dbReference type="ARBA" id="ARBA00022989"/>
    </source>
</evidence>
<evidence type="ECO:0000256" key="1">
    <source>
        <dbReference type="ARBA" id="ARBA00004651"/>
    </source>
</evidence>
<keyword evidence="3" id="KW-1003">Cell membrane</keyword>
<dbReference type="Proteomes" id="UP000734511">
    <property type="component" value="Unassembled WGS sequence"/>
</dbReference>
<name>A0ABX0ZNA9_9ACTN</name>
<evidence type="ECO:0000256" key="2">
    <source>
        <dbReference type="ARBA" id="ARBA00022448"/>
    </source>
</evidence>
<organism evidence="10 11">
    <name type="scientific">Actinacidiphila epipremni</name>
    <dbReference type="NCBI Taxonomy" id="2053013"/>
    <lineage>
        <taxon>Bacteria</taxon>
        <taxon>Bacillati</taxon>
        <taxon>Actinomycetota</taxon>
        <taxon>Actinomycetes</taxon>
        <taxon>Kitasatosporales</taxon>
        <taxon>Streptomycetaceae</taxon>
        <taxon>Actinacidiphila</taxon>
    </lineage>
</organism>
<feature type="domain" description="ABC transmembrane type-1" evidence="9">
    <location>
        <begin position="88"/>
        <end position="299"/>
    </location>
</feature>
<sequence length="307" mass="33855">MAAVAESRSRPRTRPQHVLRGPHARREARVGLLFVAPCFLLFLAFRFGPGIAGLVLGFTDYTIGDSTHFTGLDNFQRMVHDPLFWSSLRVTVVYSVIAVPFTIAASLGLALLTRRAFRGSRLFRSVFFLPVVTSLILASTVFIWIFSTKGPWSSLMGLLGLPEQSWLTDSALVLPALALVGIWSRCGYGMLILLARLQDVPRELEEAALMDGAGPFQRFRHIVAPQLKPAFFFLAVIETTNSFQIFDAIYVMTGGGPANASYSLVYQLYDAGFKYSDLGYASALGCVLFVMTVVVALVQRMVLGREK</sequence>
<proteinExistence type="inferred from homology"/>
<dbReference type="CDD" id="cd06261">
    <property type="entry name" value="TM_PBP2"/>
    <property type="match status" value="1"/>
</dbReference>
<keyword evidence="6 7" id="KW-0472">Membrane</keyword>
<feature type="transmembrane region" description="Helical" evidence="7">
    <location>
        <begin position="166"/>
        <end position="194"/>
    </location>
</feature>
<evidence type="ECO:0000256" key="6">
    <source>
        <dbReference type="ARBA" id="ARBA00023136"/>
    </source>
</evidence>
<evidence type="ECO:0000259" key="9">
    <source>
        <dbReference type="PROSITE" id="PS50928"/>
    </source>
</evidence>
<dbReference type="PROSITE" id="PS50928">
    <property type="entry name" value="ABC_TM1"/>
    <property type="match status" value="1"/>
</dbReference>
<dbReference type="SUPFAM" id="SSF161098">
    <property type="entry name" value="MetI-like"/>
    <property type="match status" value="1"/>
</dbReference>
<keyword evidence="5 7" id="KW-1133">Transmembrane helix</keyword>
<dbReference type="RefSeq" id="WP_167984236.1">
    <property type="nucleotide sequence ID" value="NZ_JAATEJ010000014.1"/>
</dbReference>
<dbReference type="InterPro" id="IPR000515">
    <property type="entry name" value="MetI-like"/>
</dbReference>
<dbReference type="EMBL" id="JAATEJ010000014">
    <property type="protein sequence ID" value="NJP45379.1"/>
    <property type="molecule type" value="Genomic_DNA"/>
</dbReference>
<reference evidence="10 11" key="1">
    <citation type="submission" date="2020-03" db="EMBL/GenBank/DDBJ databases">
        <title>WGS of actinomycetes isolated from Thailand.</title>
        <authorList>
            <person name="Thawai C."/>
        </authorList>
    </citation>
    <scope>NUCLEOTIDE SEQUENCE [LARGE SCALE GENOMIC DNA]</scope>
    <source>
        <strain evidence="10 11">PRB2-1</strain>
    </source>
</reference>
<dbReference type="PANTHER" id="PTHR43227">
    <property type="entry name" value="BLL4140 PROTEIN"/>
    <property type="match status" value="1"/>
</dbReference>
<keyword evidence="11" id="KW-1185">Reference proteome</keyword>
<dbReference type="Pfam" id="PF00528">
    <property type="entry name" value="BPD_transp_1"/>
    <property type="match status" value="1"/>
</dbReference>
<feature type="transmembrane region" description="Helical" evidence="7">
    <location>
        <begin position="125"/>
        <end position="146"/>
    </location>
</feature>
<evidence type="ECO:0000256" key="8">
    <source>
        <dbReference type="SAM" id="MobiDB-lite"/>
    </source>
</evidence>
<evidence type="ECO:0000256" key="4">
    <source>
        <dbReference type="ARBA" id="ARBA00022692"/>
    </source>
</evidence>
<dbReference type="InterPro" id="IPR050809">
    <property type="entry name" value="UgpAE/MalFG_permease"/>
</dbReference>
<feature type="compositionally biased region" description="Basic residues" evidence="8">
    <location>
        <begin position="10"/>
        <end position="20"/>
    </location>
</feature>
<keyword evidence="2 7" id="KW-0813">Transport</keyword>
<protein>
    <submittedName>
        <fullName evidence="10">Sugar ABC transporter permease</fullName>
    </submittedName>
</protein>
<comment type="caution">
    <text evidence="10">The sequence shown here is derived from an EMBL/GenBank/DDBJ whole genome shotgun (WGS) entry which is preliminary data.</text>
</comment>
<feature type="transmembrane region" description="Helical" evidence="7">
    <location>
        <begin position="30"/>
        <end position="48"/>
    </location>
</feature>
<evidence type="ECO:0000256" key="3">
    <source>
        <dbReference type="ARBA" id="ARBA00022475"/>
    </source>
</evidence>
<feature type="transmembrane region" description="Helical" evidence="7">
    <location>
        <begin position="230"/>
        <end position="252"/>
    </location>
</feature>
<comment type="subcellular location">
    <subcellularLocation>
        <location evidence="1 7">Cell membrane</location>
        <topology evidence="1 7">Multi-pass membrane protein</topology>
    </subcellularLocation>
</comment>
<accession>A0ABX0ZNA9</accession>
<dbReference type="PANTHER" id="PTHR43227:SF11">
    <property type="entry name" value="BLL4140 PROTEIN"/>
    <property type="match status" value="1"/>
</dbReference>
<evidence type="ECO:0000256" key="7">
    <source>
        <dbReference type="RuleBase" id="RU363032"/>
    </source>
</evidence>
<comment type="similarity">
    <text evidence="7">Belongs to the binding-protein-dependent transport system permease family.</text>
</comment>
<evidence type="ECO:0000313" key="11">
    <source>
        <dbReference type="Proteomes" id="UP000734511"/>
    </source>
</evidence>
<feature type="region of interest" description="Disordered" evidence="8">
    <location>
        <begin position="1"/>
        <end position="20"/>
    </location>
</feature>
<keyword evidence="4 7" id="KW-0812">Transmembrane</keyword>
<dbReference type="Gene3D" id="1.10.3720.10">
    <property type="entry name" value="MetI-like"/>
    <property type="match status" value="1"/>
</dbReference>
<feature type="transmembrane region" description="Helical" evidence="7">
    <location>
        <begin position="92"/>
        <end position="113"/>
    </location>
</feature>